<comment type="similarity">
    <text evidence="2">Belongs to the Fur family.</text>
</comment>
<proteinExistence type="inferred from homology"/>
<keyword evidence="6 11" id="KW-0862">Zinc</keyword>
<keyword evidence="9" id="KW-0238">DNA-binding</keyword>
<evidence type="ECO:0000256" key="10">
    <source>
        <dbReference type="ARBA" id="ARBA00023163"/>
    </source>
</evidence>
<dbReference type="PANTHER" id="PTHR33202">
    <property type="entry name" value="ZINC UPTAKE REGULATION PROTEIN"/>
    <property type="match status" value="1"/>
</dbReference>
<dbReference type="InterPro" id="IPR043135">
    <property type="entry name" value="Fur_C"/>
</dbReference>
<feature type="binding site" evidence="11">
    <location>
        <position position="102"/>
    </location>
    <ligand>
        <name>Zn(2+)</name>
        <dbReference type="ChEBI" id="CHEBI:29105"/>
    </ligand>
</feature>
<keyword evidence="8" id="KW-0805">Transcription regulation</keyword>
<reference evidence="12" key="1">
    <citation type="journal article" date="2014" name="Int. J. Syst. Evol. Microbiol.">
        <title>Complete genome sequence of Corynebacterium casei LMG S-19264T (=DSM 44701T), isolated from a smear-ripened cheese.</title>
        <authorList>
            <consortium name="US DOE Joint Genome Institute (JGI-PGF)"/>
            <person name="Walter F."/>
            <person name="Albersmeier A."/>
            <person name="Kalinowski J."/>
            <person name="Ruckert C."/>
        </authorList>
    </citation>
    <scope>NUCLEOTIDE SEQUENCE</scope>
    <source>
        <strain evidence="12">CGMCC 1.15794</strain>
    </source>
</reference>
<evidence type="ECO:0000256" key="4">
    <source>
        <dbReference type="ARBA" id="ARBA00022491"/>
    </source>
</evidence>
<organism evidence="12 13">
    <name type="scientific">Microbacterium album</name>
    <dbReference type="NCBI Taxonomy" id="2053191"/>
    <lineage>
        <taxon>Bacteria</taxon>
        <taxon>Bacillati</taxon>
        <taxon>Actinomycetota</taxon>
        <taxon>Actinomycetes</taxon>
        <taxon>Micrococcales</taxon>
        <taxon>Microbacteriaceae</taxon>
        <taxon>Microbacterium</taxon>
    </lineage>
</organism>
<dbReference type="CDD" id="cd07153">
    <property type="entry name" value="Fur_like"/>
    <property type="match status" value="1"/>
</dbReference>
<evidence type="ECO:0000256" key="3">
    <source>
        <dbReference type="ARBA" id="ARBA00022490"/>
    </source>
</evidence>
<gene>
    <name evidence="12" type="ORF">GCM10010921_14330</name>
</gene>
<evidence type="ECO:0000256" key="9">
    <source>
        <dbReference type="ARBA" id="ARBA00023125"/>
    </source>
</evidence>
<keyword evidence="10" id="KW-0804">Transcription</keyword>
<evidence type="ECO:0000313" key="13">
    <source>
        <dbReference type="Proteomes" id="UP000657592"/>
    </source>
</evidence>
<comment type="subcellular location">
    <subcellularLocation>
        <location evidence="1">Cytoplasm</location>
    </subcellularLocation>
</comment>
<comment type="caution">
    <text evidence="12">The sequence shown here is derived from an EMBL/GenBank/DDBJ whole genome shotgun (WGS) entry which is preliminary data.</text>
</comment>
<dbReference type="PANTHER" id="PTHR33202:SF18">
    <property type="entry name" value="TRANSCRIPTIONAL REGULATOR FURA"/>
    <property type="match status" value="1"/>
</dbReference>
<sequence length="151" mass="16161">MNDSRSHGAHDGGDLEQALRDASLRVTGPRVATLRAVRAHPHADTDTLIRAVRQDLPAVSHQAVYDSLHTLNDAGLLRRIQPHGMVARYETRVGDNHHHLVCRSCGVIVDADCGGGSVPCSTPADTHGFAIDEAEVIYWGLCPSCQGPEAA</sequence>
<dbReference type="Proteomes" id="UP000657592">
    <property type="component" value="Unassembled WGS sequence"/>
</dbReference>
<dbReference type="AlphaFoldDB" id="A0A917IFP6"/>
<dbReference type="GO" id="GO:1900376">
    <property type="term" value="P:regulation of secondary metabolite biosynthetic process"/>
    <property type="evidence" value="ECO:0007669"/>
    <property type="project" value="TreeGrafter"/>
</dbReference>
<evidence type="ECO:0000256" key="8">
    <source>
        <dbReference type="ARBA" id="ARBA00023015"/>
    </source>
</evidence>
<dbReference type="InterPro" id="IPR036388">
    <property type="entry name" value="WH-like_DNA-bd_sf"/>
</dbReference>
<evidence type="ECO:0000256" key="5">
    <source>
        <dbReference type="ARBA" id="ARBA00022723"/>
    </source>
</evidence>
<evidence type="ECO:0000256" key="11">
    <source>
        <dbReference type="PIRSR" id="PIRSR602481-1"/>
    </source>
</evidence>
<evidence type="ECO:0000256" key="1">
    <source>
        <dbReference type="ARBA" id="ARBA00004496"/>
    </source>
</evidence>
<protein>
    <submittedName>
        <fullName evidence="12">Transcriptional repressor</fullName>
    </submittedName>
</protein>
<dbReference type="RefSeq" id="WP_188755577.1">
    <property type="nucleotide sequence ID" value="NZ_BMJY01000004.1"/>
</dbReference>
<dbReference type="GO" id="GO:0008270">
    <property type="term" value="F:zinc ion binding"/>
    <property type="evidence" value="ECO:0007669"/>
    <property type="project" value="TreeGrafter"/>
</dbReference>
<dbReference type="Pfam" id="PF01475">
    <property type="entry name" value="FUR"/>
    <property type="match status" value="1"/>
</dbReference>
<accession>A0A917IFP6</accession>
<dbReference type="Gene3D" id="3.30.1490.190">
    <property type="match status" value="1"/>
</dbReference>
<dbReference type="InterPro" id="IPR002481">
    <property type="entry name" value="FUR"/>
</dbReference>
<name>A0A917IFP6_9MICO</name>
<keyword evidence="13" id="KW-1185">Reference proteome</keyword>
<dbReference type="GO" id="GO:0003700">
    <property type="term" value="F:DNA-binding transcription factor activity"/>
    <property type="evidence" value="ECO:0007669"/>
    <property type="project" value="InterPro"/>
</dbReference>
<comment type="cofactor">
    <cofactor evidence="11">
        <name>Zn(2+)</name>
        <dbReference type="ChEBI" id="CHEBI:29105"/>
    </cofactor>
    <text evidence="11">Binds 1 zinc ion per subunit.</text>
</comment>
<dbReference type="EMBL" id="BMJY01000004">
    <property type="protein sequence ID" value="GGH41629.1"/>
    <property type="molecule type" value="Genomic_DNA"/>
</dbReference>
<evidence type="ECO:0000256" key="2">
    <source>
        <dbReference type="ARBA" id="ARBA00007957"/>
    </source>
</evidence>
<dbReference type="GO" id="GO:0005737">
    <property type="term" value="C:cytoplasm"/>
    <property type="evidence" value="ECO:0007669"/>
    <property type="project" value="UniProtKB-SubCell"/>
</dbReference>
<feature type="binding site" evidence="11">
    <location>
        <position position="142"/>
    </location>
    <ligand>
        <name>Zn(2+)</name>
        <dbReference type="ChEBI" id="CHEBI:29105"/>
    </ligand>
</feature>
<feature type="binding site" evidence="11">
    <location>
        <position position="105"/>
    </location>
    <ligand>
        <name>Zn(2+)</name>
        <dbReference type="ChEBI" id="CHEBI:29105"/>
    </ligand>
</feature>
<dbReference type="Gene3D" id="1.10.10.10">
    <property type="entry name" value="Winged helix-like DNA-binding domain superfamily/Winged helix DNA-binding domain"/>
    <property type="match status" value="1"/>
</dbReference>
<feature type="binding site" evidence="11">
    <location>
        <position position="145"/>
    </location>
    <ligand>
        <name>Zn(2+)</name>
        <dbReference type="ChEBI" id="CHEBI:29105"/>
    </ligand>
</feature>
<dbReference type="SUPFAM" id="SSF46785">
    <property type="entry name" value="Winged helix' DNA-binding domain"/>
    <property type="match status" value="1"/>
</dbReference>
<evidence type="ECO:0000313" key="12">
    <source>
        <dbReference type="EMBL" id="GGH41629.1"/>
    </source>
</evidence>
<evidence type="ECO:0000256" key="7">
    <source>
        <dbReference type="ARBA" id="ARBA00023004"/>
    </source>
</evidence>
<keyword evidence="4" id="KW-0678">Repressor</keyword>
<dbReference type="GO" id="GO:0045892">
    <property type="term" value="P:negative regulation of DNA-templated transcription"/>
    <property type="evidence" value="ECO:0007669"/>
    <property type="project" value="TreeGrafter"/>
</dbReference>
<keyword evidence="7" id="KW-0408">Iron</keyword>
<keyword evidence="3" id="KW-0963">Cytoplasm</keyword>
<keyword evidence="5 11" id="KW-0479">Metal-binding</keyword>
<dbReference type="InterPro" id="IPR036390">
    <property type="entry name" value="WH_DNA-bd_sf"/>
</dbReference>
<dbReference type="GO" id="GO:0000976">
    <property type="term" value="F:transcription cis-regulatory region binding"/>
    <property type="evidence" value="ECO:0007669"/>
    <property type="project" value="TreeGrafter"/>
</dbReference>
<reference evidence="12" key="2">
    <citation type="submission" date="2020-09" db="EMBL/GenBank/DDBJ databases">
        <authorList>
            <person name="Sun Q."/>
            <person name="Zhou Y."/>
        </authorList>
    </citation>
    <scope>NUCLEOTIDE SEQUENCE</scope>
    <source>
        <strain evidence="12">CGMCC 1.15794</strain>
    </source>
</reference>
<evidence type="ECO:0000256" key="6">
    <source>
        <dbReference type="ARBA" id="ARBA00022833"/>
    </source>
</evidence>